<evidence type="ECO:0000313" key="1">
    <source>
        <dbReference type="Ensembl" id="ENSCANP00000007101.1"/>
    </source>
</evidence>
<dbReference type="AlphaFoldDB" id="A0A2K5HRY7"/>
<protein>
    <submittedName>
        <fullName evidence="1">Uncharacterized protein</fullName>
    </submittedName>
</protein>
<reference evidence="1" key="1">
    <citation type="submission" date="2025-08" db="UniProtKB">
        <authorList>
            <consortium name="Ensembl"/>
        </authorList>
    </citation>
    <scope>IDENTIFICATION</scope>
</reference>
<proteinExistence type="predicted"/>
<organism evidence="1 2">
    <name type="scientific">Colobus angolensis palliatus</name>
    <name type="common">Peters' Angolan colobus</name>
    <dbReference type="NCBI Taxonomy" id="336983"/>
    <lineage>
        <taxon>Eukaryota</taxon>
        <taxon>Metazoa</taxon>
        <taxon>Chordata</taxon>
        <taxon>Craniata</taxon>
        <taxon>Vertebrata</taxon>
        <taxon>Euteleostomi</taxon>
        <taxon>Mammalia</taxon>
        <taxon>Eutheria</taxon>
        <taxon>Euarchontoglires</taxon>
        <taxon>Primates</taxon>
        <taxon>Haplorrhini</taxon>
        <taxon>Catarrhini</taxon>
        <taxon>Cercopithecidae</taxon>
        <taxon>Colobinae</taxon>
        <taxon>Colobus</taxon>
    </lineage>
</organism>
<accession>A0A2K5HRY7</accession>
<evidence type="ECO:0000313" key="2">
    <source>
        <dbReference type="Proteomes" id="UP000233080"/>
    </source>
</evidence>
<keyword evidence="2" id="KW-1185">Reference proteome</keyword>
<sequence>MSQDHVYEYIRVTEGENDEPTETPSEDDGTAGGWEIWCMLSTISKITKEKRMRQMLHQQ</sequence>
<dbReference type="Proteomes" id="UP000233080">
    <property type="component" value="Unassembled WGS sequence"/>
</dbReference>
<reference evidence="1" key="2">
    <citation type="submission" date="2025-09" db="UniProtKB">
        <authorList>
            <consortium name="Ensembl"/>
        </authorList>
    </citation>
    <scope>IDENTIFICATION</scope>
</reference>
<dbReference type="Ensembl" id="ENSCANT00000026403.1">
    <property type="protein sequence ID" value="ENSCANP00000007101.1"/>
    <property type="gene ID" value="ENSCANG00000023420.1"/>
</dbReference>
<name>A0A2K5HRY7_COLAP</name>